<keyword evidence="1" id="KW-1133">Transmembrane helix</keyword>
<feature type="transmembrane region" description="Helical" evidence="1">
    <location>
        <begin position="12"/>
        <end position="30"/>
    </location>
</feature>
<dbReference type="AlphaFoldDB" id="A0A5B9MB84"/>
<evidence type="ECO:0000313" key="3">
    <source>
        <dbReference type="Proteomes" id="UP000321353"/>
    </source>
</evidence>
<evidence type="ECO:0000313" key="2">
    <source>
        <dbReference type="EMBL" id="QEF98432.1"/>
    </source>
</evidence>
<feature type="transmembrane region" description="Helical" evidence="1">
    <location>
        <begin position="50"/>
        <end position="70"/>
    </location>
</feature>
<keyword evidence="1" id="KW-0472">Membrane</keyword>
<feature type="transmembrane region" description="Helical" evidence="1">
    <location>
        <begin position="82"/>
        <end position="102"/>
    </location>
</feature>
<accession>A0A5B9MB84</accession>
<evidence type="ECO:0000256" key="1">
    <source>
        <dbReference type="SAM" id="Phobius"/>
    </source>
</evidence>
<gene>
    <name evidence="2" type="ORF">Mal15_24840</name>
</gene>
<keyword evidence="1" id="KW-0812">Transmembrane</keyword>
<dbReference type="Proteomes" id="UP000321353">
    <property type="component" value="Chromosome"/>
</dbReference>
<dbReference type="EMBL" id="CP036264">
    <property type="protein sequence ID" value="QEF98432.1"/>
    <property type="molecule type" value="Genomic_DNA"/>
</dbReference>
<reference evidence="2 3" key="1">
    <citation type="submission" date="2019-02" db="EMBL/GenBank/DDBJ databases">
        <title>Planctomycetal bacteria perform biofilm scaping via a novel small molecule.</title>
        <authorList>
            <person name="Jeske O."/>
            <person name="Boedeker C."/>
            <person name="Wiegand S."/>
            <person name="Breitling P."/>
            <person name="Kallscheuer N."/>
            <person name="Jogler M."/>
            <person name="Rohde M."/>
            <person name="Petersen J."/>
            <person name="Medema M.H."/>
            <person name="Surup F."/>
            <person name="Jogler C."/>
        </authorList>
    </citation>
    <scope>NUCLEOTIDE SEQUENCE [LARGE SCALE GENOMIC DNA]</scope>
    <source>
        <strain evidence="2 3">Mal15</strain>
    </source>
</reference>
<proteinExistence type="predicted"/>
<sequence>MERRQYPLYIRLALVSAATGVAGWLIRFFASSFVDPSTNAKLYDLMPAVGSSIMSACSLMFLIVAAATVIDCARTKTFTRTHAFVLLVAACVTIAAGIDGAYPR</sequence>
<name>A0A5B9MB84_9BACT</name>
<organism evidence="2 3">
    <name type="scientific">Stieleria maiorica</name>
    <dbReference type="NCBI Taxonomy" id="2795974"/>
    <lineage>
        <taxon>Bacteria</taxon>
        <taxon>Pseudomonadati</taxon>
        <taxon>Planctomycetota</taxon>
        <taxon>Planctomycetia</taxon>
        <taxon>Pirellulales</taxon>
        <taxon>Pirellulaceae</taxon>
        <taxon>Stieleria</taxon>
    </lineage>
</organism>
<protein>
    <submittedName>
        <fullName evidence="2">Uncharacterized protein</fullName>
    </submittedName>
</protein>
<dbReference type="KEGG" id="smam:Mal15_24840"/>
<keyword evidence="3" id="KW-1185">Reference proteome</keyword>